<protein>
    <recommendedName>
        <fullName evidence="3">Sulfotransferase</fullName>
        <ecNumber evidence="3">2.8.2.-</ecNumber>
    </recommendedName>
</protein>
<dbReference type="OrthoDB" id="205623at2759"/>
<comment type="similarity">
    <text evidence="1 3">Belongs to the sulfotransferase 1 family.</text>
</comment>
<dbReference type="InterPro" id="IPR000863">
    <property type="entry name" value="Sulfotransferase_dom"/>
</dbReference>
<dbReference type="SUPFAM" id="SSF52540">
    <property type="entry name" value="P-loop containing nucleoside triphosphate hydrolases"/>
    <property type="match status" value="1"/>
</dbReference>
<dbReference type="InterPro" id="IPR027417">
    <property type="entry name" value="P-loop_NTPase"/>
</dbReference>
<evidence type="ECO:0000256" key="1">
    <source>
        <dbReference type="ARBA" id="ARBA00005771"/>
    </source>
</evidence>
<dbReference type="EC" id="2.8.2.-" evidence="3"/>
<evidence type="ECO:0000259" key="4">
    <source>
        <dbReference type="Pfam" id="PF00685"/>
    </source>
</evidence>
<accession>A0A1R3HRH3</accession>
<evidence type="ECO:0000313" key="5">
    <source>
        <dbReference type="EMBL" id="OMO72986.1"/>
    </source>
</evidence>
<dbReference type="Proteomes" id="UP000187203">
    <property type="component" value="Unassembled WGS sequence"/>
</dbReference>
<sequence length="112" mass="13081">MPHFHLMMPLTFSAKGFRCTHPFGITSPNKVLFLEYEHVKREPWVHVRQLAEFLELPLSAEEENEGIVEKIVKLCSFENLSNLDVNKIVKEEKIKKHFINSPDFFRKGQVGD</sequence>
<name>A0A1R3HRH3_9ROSI</name>
<proteinExistence type="inferred from homology"/>
<dbReference type="Pfam" id="PF00685">
    <property type="entry name" value="Sulfotransfer_1"/>
    <property type="match status" value="1"/>
</dbReference>
<dbReference type="AlphaFoldDB" id="A0A1R3HRH3"/>
<dbReference type="EMBL" id="AWUE01019531">
    <property type="protein sequence ID" value="OMO72986.1"/>
    <property type="molecule type" value="Genomic_DNA"/>
</dbReference>
<evidence type="ECO:0000256" key="3">
    <source>
        <dbReference type="RuleBase" id="RU361155"/>
    </source>
</evidence>
<evidence type="ECO:0000313" key="6">
    <source>
        <dbReference type="Proteomes" id="UP000187203"/>
    </source>
</evidence>
<evidence type="ECO:0000256" key="2">
    <source>
        <dbReference type="ARBA" id="ARBA00022679"/>
    </source>
</evidence>
<keyword evidence="2 3" id="KW-0808">Transferase</keyword>
<comment type="caution">
    <text evidence="5">The sequence shown here is derived from an EMBL/GenBank/DDBJ whole genome shotgun (WGS) entry which is preliminary data.</text>
</comment>
<reference evidence="6" key="1">
    <citation type="submission" date="2013-09" db="EMBL/GenBank/DDBJ databases">
        <title>Corchorus olitorius genome sequencing.</title>
        <authorList>
            <person name="Alam M."/>
            <person name="Haque M.S."/>
            <person name="Islam M.S."/>
            <person name="Emdad E.M."/>
            <person name="Islam M.M."/>
            <person name="Ahmed B."/>
            <person name="Halim A."/>
            <person name="Hossen Q.M.M."/>
            <person name="Hossain M.Z."/>
            <person name="Ahmed R."/>
            <person name="Khan M.M."/>
            <person name="Islam R."/>
            <person name="Rashid M.M."/>
            <person name="Khan S.A."/>
            <person name="Rahman M.S."/>
            <person name="Alam M."/>
            <person name="Yahiya A.S."/>
            <person name="Khan M.S."/>
            <person name="Azam M.S."/>
            <person name="Haque T."/>
            <person name="Lashkar M.Z.H."/>
            <person name="Akhand A.I."/>
            <person name="Morshed G."/>
            <person name="Roy S."/>
            <person name="Uddin K.S."/>
            <person name="Rabeya T."/>
            <person name="Hossain A.S."/>
            <person name="Chowdhury A."/>
            <person name="Snigdha A.R."/>
            <person name="Mortoza M.S."/>
            <person name="Matin S.A."/>
            <person name="Hoque S.M.E."/>
            <person name="Islam M.K."/>
            <person name="Roy D.K."/>
            <person name="Haider R."/>
            <person name="Moosa M.M."/>
            <person name="Elias S.M."/>
            <person name="Hasan A.M."/>
            <person name="Jahan S."/>
            <person name="Shafiuddin M."/>
            <person name="Mahmood N."/>
            <person name="Shommy N.S."/>
        </authorList>
    </citation>
    <scope>NUCLEOTIDE SEQUENCE [LARGE SCALE GENOMIC DNA]</scope>
    <source>
        <strain evidence="6">cv. O-4</strain>
    </source>
</reference>
<dbReference type="GO" id="GO:0008146">
    <property type="term" value="F:sulfotransferase activity"/>
    <property type="evidence" value="ECO:0007669"/>
    <property type="project" value="InterPro"/>
</dbReference>
<keyword evidence="6" id="KW-1185">Reference proteome</keyword>
<feature type="domain" description="Sulfotransferase" evidence="4">
    <location>
        <begin position="28"/>
        <end position="112"/>
    </location>
</feature>
<dbReference type="PANTHER" id="PTHR11783">
    <property type="entry name" value="SULFOTRANSFERASE SULT"/>
    <property type="match status" value="1"/>
</dbReference>
<organism evidence="5 6">
    <name type="scientific">Corchorus olitorius</name>
    <dbReference type="NCBI Taxonomy" id="93759"/>
    <lineage>
        <taxon>Eukaryota</taxon>
        <taxon>Viridiplantae</taxon>
        <taxon>Streptophyta</taxon>
        <taxon>Embryophyta</taxon>
        <taxon>Tracheophyta</taxon>
        <taxon>Spermatophyta</taxon>
        <taxon>Magnoliopsida</taxon>
        <taxon>eudicotyledons</taxon>
        <taxon>Gunneridae</taxon>
        <taxon>Pentapetalae</taxon>
        <taxon>rosids</taxon>
        <taxon>malvids</taxon>
        <taxon>Malvales</taxon>
        <taxon>Malvaceae</taxon>
        <taxon>Grewioideae</taxon>
        <taxon>Apeibeae</taxon>
        <taxon>Corchorus</taxon>
    </lineage>
</organism>
<gene>
    <name evidence="5" type="ORF">COLO4_27327</name>
</gene>
<dbReference type="Gene3D" id="3.40.50.300">
    <property type="entry name" value="P-loop containing nucleotide triphosphate hydrolases"/>
    <property type="match status" value="1"/>
</dbReference>